<dbReference type="GO" id="GO:0003952">
    <property type="term" value="F:NAD+ synthase (glutamine-hydrolyzing) activity"/>
    <property type="evidence" value="ECO:0007669"/>
    <property type="project" value="InterPro"/>
</dbReference>
<dbReference type="PANTHER" id="PTHR23090:SF9">
    <property type="entry name" value="GLUTAMINE-DEPENDENT NAD(+) SYNTHETASE"/>
    <property type="match status" value="1"/>
</dbReference>
<evidence type="ECO:0000256" key="2">
    <source>
        <dbReference type="ARBA" id="ARBA00022598"/>
    </source>
</evidence>
<keyword evidence="5 6" id="KW-0520">NAD</keyword>
<dbReference type="GO" id="GO:0005524">
    <property type="term" value="F:ATP binding"/>
    <property type="evidence" value="ECO:0007669"/>
    <property type="project" value="UniProtKB-KW"/>
</dbReference>
<evidence type="ECO:0000256" key="4">
    <source>
        <dbReference type="ARBA" id="ARBA00022840"/>
    </source>
</evidence>
<accession>A0A2H0BZE6</accession>
<evidence type="ECO:0000256" key="7">
    <source>
        <dbReference type="RuleBase" id="RU003812"/>
    </source>
</evidence>
<dbReference type="UniPathway" id="UPA00253"/>
<keyword evidence="4 6" id="KW-0067">ATP-binding</keyword>
<sequence>MKPLLTINPKLESKKIINFIERTFRQQKKEKAIIGLSGGVDSAVSFTLLVKALKPKQPIVLYLPYSLPFLKNRDVNYRNVKKLVKKIRLPKKNFFIIPIAKPTDKIIDLIKNAGLTRWQKFIYGANECFNCSNTSTTTRIRLGNVMTRIRMILLFDFAKKYNAMVCGTENKSEKLLGYFTRFGDAASDIEPISHLYKTQVIELAKFLKVPKEVINQKPTAGLWHGQTDEAEFGFTYQEADQVLTLYFDKKISTEKIRKKGYKNAKKILGFAKKTSFKQETPYCLK</sequence>
<evidence type="ECO:0000313" key="9">
    <source>
        <dbReference type="EMBL" id="PIP63047.1"/>
    </source>
</evidence>
<proteinExistence type="inferred from homology"/>
<dbReference type="GO" id="GO:0008795">
    <property type="term" value="F:NAD+ synthase activity"/>
    <property type="evidence" value="ECO:0007669"/>
    <property type="project" value="UniProtKB-EC"/>
</dbReference>
<evidence type="ECO:0000256" key="3">
    <source>
        <dbReference type="ARBA" id="ARBA00022741"/>
    </source>
</evidence>
<evidence type="ECO:0000256" key="5">
    <source>
        <dbReference type="ARBA" id="ARBA00023027"/>
    </source>
</evidence>
<keyword evidence="3 6" id="KW-0547">Nucleotide-binding</keyword>
<dbReference type="InterPro" id="IPR014729">
    <property type="entry name" value="Rossmann-like_a/b/a_fold"/>
</dbReference>
<dbReference type="AlphaFoldDB" id="A0A2H0BZE6"/>
<evidence type="ECO:0000259" key="8">
    <source>
        <dbReference type="Pfam" id="PF02540"/>
    </source>
</evidence>
<gene>
    <name evidence="9" type="primary">nadE</name>
    <name evidence="9" type="ORF">COW98_00755</name>
</gene>
<dbReference type="PANTHER" id="PTHR23090">
    <property type="entry name" value="NH 3 /GLUTAMINE-DEPENDENT NAD + SYNTHETASE"/>
    <property type="match status" value="1"/>
</dbReference>
<feature type="domain" description="NAD/GMP synthase" evidence="8">
    <location>
        <begin position="14"/>
        <end position="281"/>
    </location>
</feature>
<dbReference type="EMBL" id="PCTB01000017">
    <property type="protein sequence ID" value="PIP63047.1"/>
    <property type="molecule type" value="Genomic_DNA"/>
</dbReference>
<name>A0A2H0BZE6_9BACT</name>
<dbReference type="InterPro" id="IPR003694">
    <property type="entry name" value="NAD_synthase"/>
</dbReference>
<dbReference type="Proteomes" id="UP000231021">
    <property type="component" value="Unassembled WGS sequence"/>
</dbReference>
<dbReference type="Pfam" id="PF02540">
    <property type="entry name" value="NAD_synthase"/>
    <property type="match status" value="1"/>
</dbReference>
<dbReference type="GO" id="GO:0005737">
    <property type="term" value="C:cytoplasm"/>
    <property type="evidence" value="ECO:0007669"/>
    <property type="project" value="InterPro"/>
</dbReference>
<dbReference type="GO" id="GO:0009435">
    <property type="term" value="P:NAD+ biosynthetic process"/>
    <property type="evidence" value="ECO:0007669"/>
    <property type="project" value="UniProtKB-UniPathway"/>
</dbReference>
<dbReference type="GO" id="GO:0004359">
    <property type="term" value="F:glutaminase activity"/>
    <property type="evidence" value="ECO:0007669"/>
    <property type="project" value="InterPro"/>
</dbReference>
<dbReference type="InterPro" id="IPR022310">
    <property type="entry name" value="NAD/GMP_synthase"/>
</dbReference>
<protein>
    <recommendedName>
        <fullName evidence="7">NH(3)-dependent NAD(+) synthetase</fullName>
        <ecNumber evidence="7">6.3.1.5</ecNumber>
    </recommendedName>
</protein>
<comment type="catalytic activity">
    <reaction evidence="7">
        <text>deamido-NAD(+) + NH4(+) + ATP = AMP + diphosphate + NAD(+) + H(+)</text>
        <dbReference type="Rhea" id="RHEA:21188"/>
        <dbReference type="ChEBI" id="CHEBI:15378"/>
        <dbReference type="ChEBI" id="CHEBI:28938"/>
        <dbReference type="ChEBI" id="CHEBI:30616"/>
        <dbReference type="ChEBI" id="CHEBI:33019"/>
        <dbReference type="ChEBI" id="CHEBI:57540"/>
        <dbReference type="ChEBI" id="CHEBI:58437"/>
        <dbReference type="ChEBI" id="CHEBI:456215"/>
        <dbReference type="EC" id="6.3.1.5"/>
    </reaction>
</comment>
<dbReference type="EC" id="6.3.1.5" evidence="7"/>
<comment type="pathway">
    <text evidence="1">Cofactor biosynthesis; NAD(+) biosynthesis.</text>
</comment>
<reference evidence="9 10" key="1">
    <citation type="submission" date="2017-09" db="EMBL/GenBank/DDBJ databases">
        <title>Depth-based differentiation of microbial function through sediment-hosted aquifers and enrichment of novel symbionts in the deep terrestrial subsurface.</title>
        <authorList>
            <person name="Probst A.J."/>
            <person name="Ladd B."/>
            <person name="Jarett J.K."/>
            <person name="Geller-Mcgrath D.E."/>
            <person name="Sieber C.M."/>
            <person name="Emerson J.B."/>
            <person name="Anantharaman K."/>
            <person name="Thomas B.C."/>
            <person name="Malmstrom R."/>
            <person name="Stieglmeier M."/>
            <person name="Klingl A."/>
            <person name="Woyke T."/>
            <person name="Ryan C.M."/>
            <person name="Banfield J.F."/>
        </authorList>
    </citation>
    <scope>NUCLEOTIDE SEQUENCE [LARGE SCALE GENOMIC DNA]</scope>
    <source>
        <strain evidence="9">CG22_combo_CG10-13_8_21_14_all_35_9</strain>
    </source>
</reference>
<evidence type="ECO:0000256" key="1">
    <source>
        <dbReference type="ARBA" id="ARBA00004790"/>
    </source>
</evidence>
<comment type="caution">
    <text evidence="9">The sequence shown here is derived from an EMBL/GenBank/DDBJ whole genome shotgun (WGS) entry which is preliminary data.</text>
</comment>
<keyword evidence="2 6" id="KW-0436">Ligase</keyword>
<comment type="similarity">
    <text evidence="6">Belongs to the NAD synthetase family.</text>
</comment>
<dbReference type="CDD" id="cd00553">
    <property type="entry name" value="NAD_synthase"/>
    <property type="match status" value="1"/>
</dbReference>
<dbReference type="NCBIfam" id="TIGR00552">
    <property type="entry name" value="nadE"/>
    <property type="match status" value="1"/>
</dbReference>
<dbReference type="SUPFAM" id="SSF52402">
    <property type="entry name" value="Adenine nucleotide alpha hydrolases-like"/>
    <property type="match status" value="1"/>
</dbReference>
<dbReference type="Gene3D" id="3.40.50.620">
    <property type="entry name" value="HUPs"/>
    <property type="match status" value="1"/>
</dbReference>
<evidence type="ECO:0000313" key="10">
    <source>
        <dbReference type="Proteomes" id="UP000231021"/>
    </source>
</evidence>
<evidence type="ECO:0000256" key="6">
    <source>
        <dbReference type="RuleBase" id="RU003811"/>
    </source>
</evidence>
<organism evidence="9 10">
    <name type="scientific">Candidatus Roizmanbacteria bacterium CG22_combo_CG10-13_8_21_14_all_35_9</name>
    <dbReference type="NCBI Taxonomy" id="1974861"/>
    <lineage>
        <taxon>Bacteria</taxon>
        <taxon>Candidatus Roizmaniibacteriota</taxon>
    </lineage>
</organism>